<keyword evidence="3" id="KW-0677">Repeat</keyword>
<sequence>MANMNIEDVFTKMSLSGKSAVELMEKNKTASSNADVDIYYLQVNQYTGTSKDSVADGRLAILCSTHNVRIYDSTRLVRTATINGSEAQVSKVRFGHNSPDLVYTCSLDSKIRSWDLRTKLEAPASTFKASGNTSASFLSFDMTHNDRFLCAGTKLHKENVYVYFWDHRQPDSVGCYEDLHSDDITQVRFHPNKQDMLLTASDDGLVNCLDISQPSEEDALLYTLDTTSTPDKLAWLEDDSAFISTFCNTAYIWNTDTGDESVKRNLEHFQDQVKTHRVDYLVDCFVNSCNSPTLLAGNDKCDGLLFTLSEEPSTHLGTLPSAHSEWIRACCYNKTSQSLYTVGEDALLCCWKPSESVKASPPNSRSAKAGHTKSARDRKPYARP</sequence>
<dbReference type="InterPro" id="IPR039328">
    <property type="entry name" value="WDR89"/>
</dbReference>
<feature type="compositionally biased region" description="Basic and acidic residues" evidence="5">
    <location>
        <begin position="374"/>
        <end position="384"/>
    </location>
</feature>
<keyword evidence="7" id="KW-1185">Reference proteome</keyword>
<dbReference type="SUPFAM" id="SSF50978">
    <property type="entry name" value="WD40 repeat-like"/>
    <property type="match status" value="1"/>
</dbReference>
<gene>
    <name evidence="6" type="ORF">EB796_016972</name>
</gene>
<dbReference type="PROSITE" id="PS00678">
    <property type="entry name" value="WD_REPEATS_1"/>
    <property type="match status" value="1"/>
</dbReference>
<dbReference type="EMBL" id="VXIV02002547">
    <property type="protein sequence ID" value="KAF6024717.1"/>
    <property type="molecule type" value="Genomic_DNA"/>
</dbReference>
<dbReference type="Pfam" id="PF00400">
    <property type="entry name" value="WD40"/>
    <property type="match status" value="3"/>
</dbReference>
<dbReference type="OrthoDB" id="25131at2759"/>
<dbReference type="Proteomes" id="UP000593567">
    <property type="component" value="Unassembled WGS sequence"/>
</dbReference>
<comment type="caution">
    <text evidence="6">The sequence shown here is derived from an EMBL/GenBank/DDBJ whole genome shotgun (WGS) entry which is preliminary data.</text>
</comment>
<reference evidence="6" key="1">
    <citation type="submission" date="2020-06" db="EMBL/GenBank/DDBJ databases">
        <title>Draft genome of Bugula neritina, a colonial animal packing powerful symbionts and potential medicines.</title>
        <authorList>
            <person name="Rayko M."/>
        </authorList>
    </citation>
    <scope>NUCLEOTIDE SEQUENCE [LARGE SCALE GENOMIC DNA]</scope>
    <source>
        <strain evidence="6">Kwan_BN1</strain>
    </source>
</reference>
<organism evidence="6 7">
    <name type="scientific">Bugula neritina</name>
    <name type="common">Brown bryozoan</name>
    <name type="synonym">Sertularia neritina</name>
    <dbReference type="NCBI Taxonomy" id="10212"/>
    <lineage>
        <taxon>Eukaryota</taxon>
        <taxon>Metazoa</taxon>
        <taxon>Spiralia</taxon>
        <taxon>Lophotrochozoa</taxon>
        <taxon>Bryozoa</taxon>
        <taxon>Gymnolaemata</taxon>
        <taxon>Cheilostomatida</taxon>
        <taxon>Flustrina</taxon>
        <taxon>Buguloidea</taxon>
        <taxon>Bugulidae</taxon>
        <taxon>Bugula</taxon>
    </lineage>
</organism>
<evidence type="ECO:0000256" key="2">
    <source>
        <dbReference type="ARBA" id="ARBA00022574"/>
    </source>
</evidence>
<evidence type="ECO:0000256" key="4">
    <source>
        <dbReference type="PROSITE-ProRule" id="PRU00221"/>
    </source>
</evidence>
<dbReference type="AlphaFoldDB" id="A0A7J7JF93"/>
<evidence type="ECO:0000256" key="1">
    <source>
        <dbReference type="ARBA" id="ARBA00021125"/>
    </source>
</evidence>
<evidence type="ECO:0000313" key="6">
    <source>
        <dbReference type="EMBL" id="KAF6024717.1"/>
    </source>
</evidence>
<dbReference type="PANTHER" id="PTHR22889">
    <property type="entry name" value="WD REPEAT-CONTAINING PROTEIN 89"/>
    <property type="match status" value="1"/>
</dbReference>
<dbReference type="PROSITE" id="PS50082">
    <property type="entry name" value="WD_REPEATS_2"/>
    <property type="match status" value="1"/>
</dbReference>
<keyword evidence="2 4" id="KW-0853">WD repeat</keyword>
<evidence type="ECO:0000256" key="3">
    <source>
        <dbReference type="ARBA" id="ARBA00022737"/>
    </source>
</evidence>
<feature type="repeat" description="WD" evidence="4">
    <location>
        <begin position="82"/>
        <end position="118"/>
    </location>
</feature>
<proteinExistence type="predicted"/>
<evidence type="ECO:0000256" key="5">
    <source>
        <dbReference type="SAM" id="MobiDB-lite"/>
    </source>
</evidence>
<dbReference type="InterPro" id="IPR015943">
    <property type="entry name" value="WD40/YVTN_repeat-like_dom_sf"/>
</dbReference>
<dbReference type="Gene3D" id="2.130.10.10">
    <property type="entry name" value="YVTN repeat-like/Quinoprotein amine dehydrogenase"/>
    <property type="match status" value="2"/>
</dbReference>
<protein>
    <recommendedName>
        <fullName evidence="1">WD repeat-containing protein 89</fullName>
    </recommendedName>
</protein>
<accession>A0A7J7JF93</accession>
<dbReference type="InterPro" id="IPR001680">
    <property type="entry name" value="WD40_rpt"/>
</dbReference>
<feature type="region of interest" description="Disordered" evidence="5">
    <location>
        <begin position="355"/>
        <end position="384"/>
    </location>
</feature>
<dbReference type="PANTHER" id="PTHR22889:SF0">
    <property type="entry name" value="WD REPEAT-CONTAINING PROTEIN 89"/>
    <property type="match status" value="1"/>
</dbReference>
<dbReference type="InterPro" id="IPR019775">
    <property type="entry name" value="WD40_repeat_CS"/>
</dbReference>
<evidence type="ECO:0000313" key="7">
    <source>
        <dbReference type="Proteomes" id="UP000593567"/>
    </source>
</evidence>
<dbReference type="SMART" id="SM00320">
    <property type="entry name" value="WD40"/>
    <property type="match status" value="4"/>
</dbReference>
<name>A0A7J7JF93_BUGNE</name>
<dbReference type="InterPro" id="IPR036322">
    <property type="entry name" value="WD40_repeat_dom_sf"/>
</dbReference>